<dbReference type="EMBL" id="CAXHTB010000004">
    <property type="protein sequence ID" value="CAL0305654.1"/>
    <property type="molecule type" value="Genomic_DNA"/>
</dbReference>
<gene>
    <name evidence="1" type="ORF">LLUT_LOCUS6714</name>
</gene>
<comment type="caution">
    <text evidence="1">The sequence shown here is derived from an EMBL/GenBank/DDBJ whole genome shotgun (WGS) entry which is preliminary data.</text>
</comment>
<protein>
    <submittedName>
        <fullName evidence="1">Uncharacterized protein</fullName>
    </submittedName>
</protein>
<reference evidence="1 2" key="1">
    <citation type="submission" date="2024-03" db="EMBL/GenBank/DDBJ databases">
        <authorList>
            <person name="Martinez-Hernandez J."/>
        </authorList>
    </citation>
    <scope>NUCLEOTIDE SEQUENCE [LARGE SCALE GENOMIC DNA]</scope>
</reference>
<keyword evidence="2" id="KW-1185">Reference proteome</keyword>
<organism evidence="1 2">
    <name type="scientific">Lupinus luteus</name>
    <name type="common">European yellow lupine</name>
    <dbReference type="NCBI Taxonomy" id="3873"/>
    <lineage>
        <taxon>Eukaryota</taxon>
        <taxon>Viridiplantae</taxon>
        <taxon>Streptophyta</taxon>
        <taxon>Embryophyta</taxon>
        <taxon>Tracheophyta</taxon>
        <taxon>Spermatophyta</taxon>
        <taxon>Magnoliopsida</taxon>
        <taxon>eudicotyledons</taxon>
        <taxon>Gunneridae</taxon>
        <taxon>Pentapetalae</taxon>
        <taxon>rosids</taxon>
        <taxon>fabids</taxon>
        <taxon>Fabales</taxon>
        <taxon>Fabaceae</taxon>
        <taxon>Papilionoideae</taxon>
        <taxon>50 kb inversion clade</taxon>
        <taxon>genistoids sensu lato</taxon>
        <taxon>core genistoids</taxon>
        <taxon>Genisteae</taxon>
        <taxon>Lupinus</taxon>
    </lineage>
</organism>
<evidence type="ECO:0000313" key="2">
    <source>
        <dbReference type="Proteomes" id="UP001497480"/>
    </source>
</evidence>
<dbReference type="Proteomes" id="UP001497480">
    <property type="component" value="Unassembled WGS sequence"/>
</dbReference>
<proteinExistence type="predicted"/>
<dbReference type="AlphaFoldDB" id="A0AAV1W9D9"/>
<accession>A0AAV1W9D9</accession>
<sequence>MGHLIWIYCIYGKVLEIRENYRSFSEEARDFNIFTFYAPILILPPSFPPVTAAVAESEILQLSFAAVAGKELVPVRFSLALHKP</sequence>
<name>A0AAV1W9D9_LUPLU</name>
<evidence type="ECO:0000313" key="1">
    <source>
        <dbReference type="EMBL" id="CAL0305654.1"/>
    </source>
</evidence>